<evidence type="ECO:0000313" key="1">
    <source>
        <dbReference type="EMBL" id="QRO77779.1"/>
    </source>
</evidence>
<reference evidence="1 2" key="1">
    <citation type="submission" date="2021-02" db="EMBL/GenBank/DDBJ databases">
        <title>FDA dAtabase for Regulatory Grade micrObial Sequences (FDA-ARGOS): Supporting development and validation of Infectious Disease Dx tests.</title>
        <authorList>
            <person name="Minogue T."/>
            <person name="Wolcott M."/>
            <person name="Wasieloski L."/>
            <person name="Aguilar W."/>
            <person name="Moore D."/>
            <person name="Jaissle J."/>
            <person name="Tallon L."/>
            <person name="Sadzewicz L."/>
            <person name="Zhao X."/>
            <person name="Boylan J."/>
            <person name="Ott S."/>
            <person name="Bowen H."/>
            <person name="Vavikolanu K."/>
            <person name="Mehta A."/>
            <person name="Aluvathingal J."/>
            <person name="Nadendla S."/>
            <person name="Yan Y."/>
            <person name="Sichtig H."/>
        </authorList>
    </citation>
    <scope>NUCLEOTIDE SEQUENCE [LARGE SCALE GENOMIC DNA]</scope>
    <source>
        <strain evidence="1 2">FDAARGOS_1272</strain>
    </source>
</reference>
<organism evidence="1 2">
    <name type="scientific">Burkholderia dolosa</name>
    <dbReference type="NCBI Taxonomy" id="152500"/>
    <lineage>
        <taxon>Bacteria</taxon>
        <taxon>Pseudomonadati</taxon>
        <taxon>Pseudomonadota</taxon>
        <taxon>Betaproteobacteria</taxon>
        <taxon>Burkholderiales</taxon>
        <taxon>Burkholderiaceae</taxon>
        <taxon>Burkholderia</taxon>
        <taxon>Burkholderia cepacia complex</taxon>
    </lineage>
</organism>
<proteinExistence type="predicted"/>
<dbReference type="EMBL" id="CP069482">
    <property type="protein sequence ID" value="QRO77779.1"/>
    <property type="molecule type" value="Genomic_DNA"/>
</dbReference>
<name>A0A892IAG3_9BURK</name>
<gene>
    <name evidence="1" type="ORF">I6K02_02360</name>
</gene>
<dbReference type="RefSeq" id="WP_123806820.1">
    <property type="nucleotide sequence ID" value="NZ_CABVPR010000014.1"/>
</dbReference>
<evidence type="ECO:0008006" key="3">
    <source>
        <dbReference type="Google" id="ProtNLM"/>
    </source>
</evidence>
<dbReference type="Proteomes" id="UP000625568">
    <property type="component" value="Chromosome 1"/>
</dbReference>
<dbReference type="GeneID" id="93128632"/>
<keyword evidence="2" id="KW-1185">Reference proteome</keyword>
<accession>A0A892IAG3</accession>
<protein>
    <recommendedName>
        <fullName evidence="3">DUF3077 domain-containing protein</fullName>
    </recommendedName>
</protein>
<dbReference type="AlphaFoldDB" id="A0A892IAG3"/>
<evidence type="ECO:0000313" key="2">
    <source>
        <dbReference type="Proteomes" id="UP000625568"/>
    </source>
</evidence>
<sequence>MPTTNSAISSPKPDYNAPSFRGALTCDLFASDVGGDHATVPSNLIGDIQRASDAIRTISRLVHNSLCEPAMSGAEPLGLSAHLGLMNAAELIGQYLRETAEQMHGHARCVASLEQKQEADHE</sequence>